<evidence type="ECO:0000256" key="6">
    <source>
        <dbReference type="ARBA" id="ARBA00023136"/>
    </source>
</evidence>
<feature type="transmembrane region" description="Helical" evidence="8">
    <location>
        <begin position="118"/>
        <end position="139"/>
    </location>
</feature>
<protein>
    <submittedName>
        <fullName evidence="10">Exopolysaccharide biosynthesis polyprenyl glycosylphosphotransferase</fullName>
    </submittedName>
</protein>
<reference evidence="11" key="1">
    <citation type="submission" date="2023-12" db="EMBL/GenBank/DDBJ databases">
        <title>Novel isolates from deep terrestrial aquifers shed light on the physiology and ecology of the class Limnochordia.</title>
        <authorList>
            <person name="Karnachuk O.V."/>
            <person name="Lukina A.P."/>
            <person name="Avakyan M.R."/>
            <person name="Kadnikov V."/>
            <person name="Begmatov S."/>
            <person name="Beletsky A.V."/>
            <person name="Mardanov A.V."/>
            <person name="Ravin N.V."/>
        </authorList>
    </citation>
    <scope>NUCLEOTIDE SEQUENCE [LARGE SCALE GENOMIC DNA]</scope>
    <source>
        <strain evidence="11">LN</strain>
    </source>
</reference>
<dbReference type="Proteomes" id="UP001333102">
    <property type="component" value="Chromosome"/>
</dbReference>
<dbReference type="PANTHER" id="PTHR30576">
    <property type="entry name" value="COLANIC BIOSYNTHESIS UDP-GLUCOSE LIPID CARRIER TRANSFERASE"/>
    <property type="match status" value="1"/>
</dbReference>
<feature type="transmembrane region" description="Helical" evidence="8">
    <location>
        <begin position="17"/>
        <end position="39"/>
    </location>
</feature>
<organism evidence="10 11">
    <name type="scientific">Geochorda subterranea</name>
    <dbReference type="NCBI Taxonomy" id="3109564"/>
    <lineage>
        <taxon>Bacteria</taxon>
        <taxon>Bacillati</taxon>
        <taxon>Bacillota</taxon>
        <taxon>Limnochordia</taxon>
        <taxon>Limnochordales</taxon>
        <taxon>Geochordaceae</taxon>
        <taxon>Geochorda</taxon>
    </lineage>
</organism>
<comment type="subcellular location">
    <subcellularLocation>
        <location evidence="1">Membrane</location>
        <topology evidence="1">Multi-pass membrane protein</topology>
    </subcellularLocation>
</comment>
<dbReference type="EMBL" id="CP141614">
    <property type="protein sequence ID" value="WRP13724.1"/>
    <property type="molecule type" value="Genomic_DNA"/>
</dbReference>
<accession>A0ABZ1BM12</accession>
<evidence type="ECO:0000259" key="9">
    <source>
        <dbReference type="Pfam" id="PF02397"/>
    </source>
</evidence>
<comment type="similarity">
    <text evidence="2">Belongs to the bacterial sugar transferase family.</text>
</comment>
<sequence length="353" mass="39014">MAATYAFRAVSLPRLTFAWAALLLWAGIVVWKGFIAFLLDRWEKVPAVASARVVQVLDLDSITLDRKAALQGILLLPNAREVILASSRLLDDSDRLLLEIRARACDWPAVLFKRVIDIVVSVVGLVVLSPVYLVGMLAIRLDSPGPVLYRQTRVGQGGRPFELIKLRTMVDRAEEHTGPVLASRDDPRITRVGRWLRAFRIDELPQLINVLRGEMSIVGPRPERPEFVQEFRKTIEGYDLRHLVKPGITGLAQVHGDYDAAAEDKLRFDLVYVFLWSPVLELKIILQTIGIMLTPARGLGSRTRVAPPQARAVEPTTNGSAMAEVAAAVDGGGRRDGVQGEPAAIQGDRLSER</sequence>
<dbReference type="Pfam" id="PF02397">
    <property type="entry name" value="Bac_transf"/>
    <property type="match status" value="1"/>
</dbReference>
<evidence type="ECO:0000256" key="3">
    <source>
        <dbReference type="ARBA" id="ARBA00022679"/>
    </source>
</evidence>
<dbReference type="PANTHER" id="PTHR30576:SF0">
    <property type="entry name" value="UNDECAPRENYL-PHOSPHATE N-ACETYLGALACTOSAMINYL 1-PHOSPHATE TRANSFERASE-RELATED"/>
    <property type="match status" value="1"/>
</dbReference>
<feature type="domain" description="Bacterial sugar transferase" evidence="9">
    <location>
        <begin position="113"/>
        <end position="293"/>
    </location>
</feature>
<dbReference type="InterPro" id="IPR017475">
    <property type="entry name" value="EPS_sugar_tfrase"/>
</dbReference>
<keyword evidence="5 8" id="KW-1133">Transmembrane helix</keyword>
<dbReference type="InterPro" id="IPR003362">
    <property type="entry name" value="Bact_transf"/>
</dbReference>
<evidence type="ECO:0000256" key="7">
    <source>
        <dbReference type="SAM" id="MobiDB-lite"/>
    </source>
</evidence>
<keyword evidence="3" id="KW-0808">Transferase</keyword>
<feature type="region of interest" description="Disordered" evidence="7">
    <location>
        <begin position="331"/>
        <end position="353"/>
    </location>
</feature>
<evidence type="ECO:0000256" key="5">
    <source>
        <dbReference type="ARBA" id="ARBA00022989"/>
    </source>
</evidence>
<evidence type="ECO:0000256" key="2">
    <source>
        <dbReference type="ARBA" id="ARBA00006464"/>
    </source>
</evidence>
<keyword evidence="11" id="KW-1185">Reference proteome</keyword>
<name>A0ABZ1BM12_9FIRM</name>
<evidence type="ECO:0000313" key="10">
    <source>
        <dbReference type="EMBL" id="WRP13724.1"/>
    </source>
</evidence>
<evidence type="ECO:0000256" key="4">
    <source>
        <dbReference type="ARBA" id="ARBA00022692"/>
    </source>
</evidence>
<evidence type="ECO:0000256" key="1">
    <source>
        <dbReference type="ARBA" id="ARBA00004141"/>
    </source>
</evidence>
<gene>
    <name evidence="10" type="ORF">VLY81_09760</name>
</gene>
<keyword evidence="6 8" id="KW-0472">Membrane</keyword>
<dbReference type="NCBIfam" id="TIGR03025">
    <property type="entry name" value="EPS_sugtrans"/>
    <property type="match status" value="1"/>
</dbReference>
<keyword evidence="4 8" id="KW-0812">Transmembrane</keyword>
<proteinExistence type="inferred from homology"/>
<evidence type="ECO:0000313" key="11">
    <source>
        <dbReference type="Proteomes" id="UP001333102"/>
    </source>
</evidence>
<evidence type="ECO:0000256" key="8">
    <source>
        <dbReference type="SAM" id="Phobius"/>
    </source>
</evidence>
<dbReference type="RefSeq" id="WP_324667968.1">
    <property type="nucleotide sequence ID" value="NZ_CP141614.1"/>
</dbReference>